<evidence type="ECO:0000313" key="7">
    <source>
        <dbReference type="Proteomes" id="UP000006765"/>
    </source>
</evidence>
<accession>K2GNP3</accession>
<dbReference type="EMBL" id="AMGO01000036">
    <property type="protein sequence ID" value="EKE44276.1"/>
    <property type="molecule type" value="Genomic_DNA"/>
</dbReference>
<keyword evidence="2" id="KW-0686">Riboflavin biosynthesis</keyword>
<gene>
    <name evidence="6" type="ORF">OCGS_1792</name>
</gene>
<evidence type="ECO:0000256" key="3">
    <source>
        <dbReference type="ARBA" id="ARBA00022723"/>
    </source>
</evidence>
<proteinExistence type="predicted"/>
<protein>
    <submittedName>
        <fullName evidence="6">GTP cyclohydrolase II domain protein</fullName>
    </submittedName>
</protein>
<sequence length="289" mass="29760">MKTPPTLRLTPAERLARARSDMRMGVPVVLRGPGGAALVSGAEVLSKDRLAHLAAGGDAVLAITHRRAGTLHVPVYDGDLARLPLPRDVTPADLTAIADPAGDLDTPLKGPFRPVRGGDAALARAGLVLAKSARLLPAVVLVPVAEPPGDLTRLDADALTDDVATLRAVVSAQLPTSASRDTRLHVFRPDDGGDEHYAVEIGRPDRDGAPLVRLHSACFTGDVLHSLKCDCGPQLNGALAQMAGEGAGDPAVSESGRPGDRAGEQAARLCLAGSGIRHGRGEPSPGIRG</sequence>
<dbReference type="STRING" id="1231392.OCGS_1792"/>
<feature type="region of interest" description="Disordered" evidence="4">
    <location>
        <begin position="244"/>
        <end position="266"/>
    </location>
</feature>
<organism evidence="6 7">
    <name type="scientific">Oceaniovalibus guishaninsula JLT2003</name>
    <dbReference type="NCBI Taxonomy" id="1231392"/>
    <lineage>
        <taxon>Bacteria</taxon>
        <taxon>Pseudomonadati</taxon>
        <taxon>Pseudomonadota</taxon>
        <taxon>Alphaproteobacteria</taxon>
        <taxon>Rhodobacterales</taxon>
        <taxon>Roseobacteraceae</taxon>
        <taxon>Oceaniovalibus</taxon>
    </lineage>
</organism>
<dbReference type="eggNOG" id="COG0807">
    <property type="taxonomic scope" value="Bacteria"/>
</dbReference>
<comment type="pathway">
    <text evidence="1">Cofactor biosynthesis; riboflavin biosynthesis.</text>
</comment>
<evidence type="ECO:0000256" key="2">
    <source>
        <dbReference type="ARBA" id="ARBA00022619"/>
    </source>
</evidence>
<keyword evidence="6" id="KW-0378">Hydrolase</keyword>
<dbReference type="GO" id="GO:0046872">
    <property type="term" value="F:metal ion binding"/>
    <property type="evidence" value="ECO:0007669"/>
    <property type="project" value="UniProtKB-KW"/>
</dbReference>
<name>K2GNP3_9RHOB</name>
<dbReference type="UniPathway" id="UPA00275"/>
<evidence type="ECO:0000256" key="1">
    <source>
        <dbReference type="ARBA" id="ARBA00005104"/>
    </source>
</evidence>
<dbReference type="GO" id="GO:0005829">
    <property type="term" value="C:cytosol"/>
    <property type="evidence" value="ECO:0007669"/>
    <property type="project" value="TreeGrafter"/>
</dbReference>
<comment type="caution">
    <text evidence="6">The sequence shown here is derived from an EMBL/GenBank/DDBJ whole genome shotgun (WGS) entry which is preliminary data.</text>
</comment>
<dbReference type="PANTHER" id="PTHR21327">
    <property type="entry name" value="GTP CYCLOHYDROLASE II-RELATED"/>
    <property type="match status" value="1"/>
</dbReference>
<keyword evidence="3" id="KW-0479">Metal-binding</keyword>
<evidence type="ECO:0000256" key="4">
    <source>
        <dbReference type="SAM" id="MobiDB-lite"/>
    </source>
</evidence>
<dbReference type="AlphaFoldDB" id="K2GNP3"/>
<dbReference type="GO" id="GO:0003935">
    <property type="term" value="F:GTP cyclohydrolase II activity"/>
    <property type="evidence" value="ECO:0007669"/>
    <property type="project" value="TreeGrafter"/>
</dbReference>
<dbReference type="Gene3D" id="3.40.50.10990">
    <property type="entry name" value="GTP cyclohydrolase II"/>
    <property type="match status" value="1"/>
</dbReference>
<evidence type="ECO:0000259" key="5">
    <source>
        <dbReference type="Pfam" id="PF00925"/>
    </source>
</evidence>
<evidence type="ECO:0000313" key="6">
    <source>
        <dbReference type="EMBL" id="EKE44276.1"/>
    </source>
</evidence>
<dbReference type="GO" id="GO:0009231">
    <property type="term" value="P:riboflavin biosynthetic process"/>
    <property type="evidence" value="ECO:0007669"/>
    <property type="project" value="UniProtKB-UniPathway"/>
</dbReference>
<feature type="domain" description="GTP cyclohydrolase II" evidence="5">
    <location>
        <begin position="169"/>
        <end position="248"/>
    </location>
</feature>
<dbReference type="Pfam" id="PF00925">
    <property type="entry name" value="GTP_cyclohydro2"/>
    <property type="match status" value="1"/>
</dbReference>
<keyword evidence="7" id="KW-1185">Reference proteome</keyword>
<dbReference type="InterPro" id="IPR032677">
    <property type="entry name" value="GTP_cyclohydro_II"/>
</dbReference>
<dbReference type="Proteomes" id="UP000006765">
    <property type="component" value="Unassembled WGS sequence"/>
</dbReference>
<dbReference type="PATRIC" id="fig|1231392.3.peg.1802"/>
<dbReference type="PANTHER" id="PTHR21327:SF18">
    <property type="entry name" value="3,4-DIHYDROXY-2-BUTANONE 4-PHOSPHATE SYNTHASE"/>
    <property type="match status" value="1"/>
</dbReference>
<dbReference type="InterPro" id="IPR036144">
    <property type="entry name" value="RibA-like_sf"/>
</dbReference>
<dbReference type="SUPFAM" id="SSF142695">
    <property type="entry name" value="RibA-like"/>
    <property type="match status" value="1"/>
</dbReference>
<reference evidence="6 7" key="1">
    <citation type="journal article" date="2012" name="J. Bacteriol.">
        <title>Draft Genome Sequence of Oceaniovalibus guishaninsula JLT2003T.</title>
        <authorList>
            <person name="Tang K."/>
            <person name="Liu K."/>
            <person name="Jiao N."/>
        </authorList>
    </citation>
    <scope>NUCLEOTIDE SEQUENCE [LARGE SCALE GENOMIC DNA]</scope>
    <source>
        <strain evidence="6 7">JLT2003</strain>
    </source>
</reference>